<dbReference type="Proteomes" id="UP000627155">
    <property type="component" value="Chromosome"/>
</dbReference>
<keyword evidence="3" id="KW-1185">Reference proteome</keyword>
<name>A0ABX7HG95_9STAP</name>
<keyword evidence="1" id="KW-1133">Transmembrane helix</keyword>
<keyword evidence="1" id="KW-0472">Membrane</keyword>
<proteinExistence type="predicted"/>
<sequence length="53" mass="6063">MLTLKSIIMNLFVSNLIGMLVYYFIVQDLMVAIIIGFLSYIVNILIDLIPVKE</sequence>
<evidence type="ECO:0000313" key="2">
    <source>
        <dbReference type="EMBL" id="QRO84934.1"/>
    </source>
</evidence>
<feature type="transmembrane region" description="Helical" evidence="1">
    <location>
        <begin position="31"/>
        <end position="51"/>
    </location>
</feature>
<feature type="transmembrane region" description="Helical" evidence="1">
    <location>
        <begin position="7"/>
        <end position="25"/>
    </location>
</feature>
<protein>
    <submittedName>
        <fullName evidence="2">Uncharacterized protein</fullName>
    </submittedName>
</protein>
<evidence type="ECO:0000313" key="3">
    <source>
        <dbReference type="Proteomes" id="UP000627155"/>
    </source>
</evidence>
<reference evidence="2 3" key="1">
    <citation type="submission" date="2021-02" db="EMBL/GenBank/DDBJ databases">
        <title>FDA dAtabase for Regulatory Grade micrObial Sequences (FDA-ARGOS): Supporting development and validation of Infectious Disease Dx tests.</title>
        <authorList>
            <person name="Sproer C."/>
            <person name="Gronow S."/>
            <person name="Severitt S."/>
            <person name="Schroder I."/>
            <person name="Tallon L."/>
            <person name="Sadzewicz L."/>
            <person name="Zhao X."/>
            <person name="Boylan J."/>
            <person name="Ott S."/>
            <person name="Bowen H."/>
            <person name="Vavikolanu K."/>
            <person name="Mehta A."/>
            <person name="Aluvathingal J."/>
            <person name="Nadendla S."/>
            <person name="Lowell S."/>
            <person name="Myers T."/>
            <person name="Yan Y."/>
            <person name="Sichtig H."/>
        </authorList>
    </citation>
    <scope>NUCLEOTIDE SEQUENCE [LARGE SCALE GENOMIC DNA]</scope>
    <source>
        <strain evidence="2 3">FDAARGOS_1207</strain>
    </source>
</reference>
<gene>
    <name evidence="2" type="ORF">I6J37_12265</name>
</gene>
<dbReference type="RefSeq" id="WP_016911592.1">
    <property type="nucleotide sequence ID" value="NZ_CANQVP010000019.1"/>
</dbReference>
<dbReference type="EMBL" id="CP069486">
    <property type="protein sequence ID" value="QRO84934.1"/>
    <property type="molecule type" value="Genomic_DNA"/>
</dbReference>
<organism evidence="2 3">
    <name type="scientific">Mammaliicoccus vitulinus</name>
    <dbReference type="NCBI Taxonomy" id="71237"/>
    <lineage>
        <taxon>Bacteria</taxon>
        <taxon>Bacillati</taxon>
        <taxon>Bacillota</taxon>
        <taxon>Bacilli</taxon>
        <taxon>Bacillales</taxon>
        <taxon>Staphylococcaceae</taxon>
        <taxon>Mammaliicoccus</taxon>
    </lineage>
</organism>
<dbReference type="GeneID" id="64116225"/>
<keyword evidence="1" id="KW-0812">Transmembrane</keyword>
<evidence type="ECO:0000256" key="1">
    <source>
        <dbReference type="SAM" id="Phobius"/>
    </source>
</evidence>
<accession>A0ABX7HG95</accession>